<dbReference type="Proteomes" id="UP001286456">
    <property type="component" value="Unassembled WGS sequence"/>
</dbReference>
<comment type="caution">
    <text evidence="8">The sequence shown here is derived from an EMBL/GenBank/DDBJ whole genome shotgun (WGS) entry which is preliminary data.</text>
</comment>
<comment type="similarity">
    <text evidence="2">Belongs to the TMEM170 family.</text>
</comment>
<dbReference type="PANTHER" id="PTHR22779:SF6">
    <property type="entry name" value="SD17342P"/>
    <property type="match status" value="1"/>
</dbReference>
<comment type="subcellular location">
    <subcellularLocation>
        <location evidence="1">Membrane</location>
        <topology evidence="1">Multi-pass membrane protein</topology>
    </subcellularLocation>
</comment>
<evidence type="ECO:0000313" key="8">
    <source>
        <dbReference type="EMBL" id="KAK3333264.1"/>
    </source>
</evidence>
<reference evidence="8" key="2">
    <citation type="submission" date="2023-06" db="EMBL/GenBank/DDBJ databases">
        <authorList>
            <consortium name="Lawrence Berkeley National Laboratory"/>
            <person name="Haridas S."/>
            <person name="Hensen N."/>
            <person name="Bonometti L."/>
            <person name="Westerberg I."/>
            <person name="Brannstrom I.O."/>
            <person name="Guillou S."/>
            <person name="Cros-Aarteil S."/>
            <person name="Calhoun S."/>
            <person name="Kuo A."/>
            <person name="Mondo S."/>
            <person name="Pangilinan J."/>
            <person name="Riley R."/>
            <person name="Labutti K."/>
            <person name="Andreopoulos B."/>
            <person name="Lipzen A."/>
            <person name="Chen C."/>
            <person name="Yanf M."/>
            <person name="Daum C."/>
            <person name="Ng V."/>
            <person name="Clum A."/>
            <person name="Steindorff A."/>
            <person name="Ohm R."/>
            <person name="Martin F."/>
            <person name="Silar P."/>
            <person name="Natvig D."/>
            <person name="Lalanne C."/>
            <person name="Gautier V."/>
            <person name="Ament-Velasquez S.L."/>
            <person name="Kruys A."/>
            <person name="Hutchinson M.I."/>
            <person name="Powell A.J."/>
            <person name="Barry K."/>
            <person name="Miller A.N."/>
            <person name="Grigoriev I.V."/>
            <person name="Debuchy R."/>
            <person name="Gladieux P."/>
            <person name="Thoren M.H."/>
            <person name="Johannesson H."/>
        </authorList>
    </citation>
    <scope>NUCLEOTIDE SEQUENCE</scope>
    <source>
        <strain evidence="8">SMH4131-1</strain>
    </source>
</reference>
<dbReference type="InterPro" id="IPR019334">
    <property type="entry name" value="TMEM170A/B/YPR153W-like"/>
</dbReference>
<evidence type="ECO:0000256" key="4">
    <source>
        <dbReference type="ARBA" id="ARBA00022989"/>
    </source>
</evidence>
<feature type="transmembrane region" description="Helical" evidence="7">
    <location>
        <begin position="121"/>
        <end position="147"/>
    </location>
</feature>
<evidence type="ECO:0000313" key="9">
    <source>
        <dbReference type="Proteomes" id="UP001286456"/>
    </source>
</evidence>
<keyword evidence="3 7" id="KW-0812">Transmembrane</keyword>
<name>A0AAE0IXY2_9PEZI</name>
<evidence type="ECO:0000256" key="7">
    <source>
        <dbReference type="SAM" id="Phobius"/>
    </source>
</evidence>
<dbReference type="AlphaFoldDB" id="A0AAE0IXY2"/>
<evidence type="ECO:0000256" key="5">
    <source>
        <dbReference type="ARBA" id="ARBA00023136"/>
    </source>
</evidence>
<proteinExistence type="inferred from homology"/>
<evidence type="ECO:0000256" key="2">
    <source>
        <dbReference type="ARBA" id="ARBA00006325"/>
    </source>
</evidence>
<evidence type="ECO:0000256" key="1">
    <source>
        <dbReference type="ARBA" id="ARBA00004141"/>
    </source>
</evidence>
<sequence>MITASPPHSLRLTNRHGTLSLETCNTTAKARLKSRSQPASQPAMDGSSLFRRDRAPDNYSTPPFPSLRWSLQDTAADLYTLHDIWRFTLLWTLIIFGSFHLAAVSIALLMQVGRPKSNWEFLWLVPLIYAFIAGLEAILAGSVVGLMSVPIPL</sequence>
<keyword evidence="5 7" id="KW-0472">Membrane</keyword>
<gene>
    <name evidence="8" type="ORF">B0T19DRAFT_417577</name>
</gene>
<dbReference type="Pfam" id="PF10190">
    <property type="entry name" value="Tmemb_170"/>
    <property type="match status" value="1"/>
</dbReference>
<dbReference type="EMBL" id="JAUEPO010000002">
    <property type="protein sequence ID" value="KAK3333264.1"/>
    <property type="molecule type" value="Genomic_DNA"/>
</dbReference>
<dbReference type="GO" id="GO:0016020">
    <property type="term" value="C:membrane"/>
    <property type="evidence" value="ECO:0007669"/>
    <property type="project" value="UniProtKB-SubCell"/>
</dbReference>
<keyword evidence="9" id="KW-1185">Reference proteome</keyword>
<evidence type="ECO:0000256" key="6">
    <source>
        <dbReference type="SAM" id="MobiDB-lite"/>
    </source>
</evidence>
<reference evidence="8" key="1">
    <citation type="journal article" date="2023" name="Mol. Phylogenet. Evol.">
        <title>Genome-scale phylogeny and comparative genomics of the fungal order Sordariales.</title>
        <authorList>
            <person name="Hensen N."/>
            <person name="Bonometti L."/>
            <person name="Westerberg I."/>
            <person name="Brannstrom I.O."/>
            <person name="Guillou S."/>
            <person name="Cros-Aarteil S."/>
            <person name="Calhoun S."/>
            <person name="Haridas S."/>
            <person name="Kuo A."/>
            <person name="Mondo S."/>
            <person name="Pangilinan J."/>
            <person name="Riley R."/>
            <person name="LaButti K."/>
            <person name="Andreopoulos B."/>
            <person name="Lipzen A."/>
            <person name="Chen C."/>
            <person name="Yan M."/>
            <person name="Daum C."/>
            <person name="Ng V."/>
            <person name="Clum A."/>
            <person name="Steindorff A."/>
            <person name="Ohm R.A."/>
            <person name="Martin F."/>
            <person name="Silar P."/>
            <person name="Natvig D.O."/>
            <person name="Lalanne C."/>
            <person name="Gautier V."/>
            <person name="Ament-Velasquez S.L."/>
            <person name="Kruys A."/>
            <person name="Hutchinson M.I."/>
            <person name="Powell A.J."/>
            <person name="Barry K."/>
            <person name="Miller A.N."/>
            <person name="Grigoriev I.V."/>
            <person name="Debuchy R."/>
            <person name="Gladieux P."/>
            <person name="Hiltunen Thoren M."/>
            <person name="Johannesson H."/>
        </authorList>
    </citation>
    <scope>NUCLEOTIDE SEQUENCE</scope>
    <source>
        <strain evidence="8">SMH4131-1</strain>
    </source>
</reference>
<dbReference type="PANTHER" id="PTHR22779">
    <property type="entry name" value="SD17342P"/>
    <property type="match status" value="1"/>
</dbReference>
<protein>
    <submittedName>
        <fullName evidence="8">Uncharacterized protein</fullName>
    </submittedName>
</protein>
<organism evidence="8 9">
    <name type="scientific">Cercophora scortea</name>
    <dbReference type="NCBI Taxonomy" id="314031"/>
    <lineage>
        <taxon>Eukaryota</taxon>
        <taxon>Fungi</taxon>
        <taxon>Dikarya</taxon>
        <taxon>Ascomycota</taxon>
        <taxon>Pezizomycotina</taxon>
        <taxon>Sordariomycetes</taxon>
        <taxon>Sordariomycetidae</taxon>
        <taxon>Sordariales</taxon>
        <taxon>Lasiosphaeriaceae</taxon>
        <taxon>Cercophora</taxon>
    </lineage>
</organism>
<keyword evidence="4 7" id="KW-1133">Transmembrane helix</keyword>
<accession>A0AAE0IXY2</accession>
<feature type="transmembrane region" description="Helical" evidence="7">
    <location>
        <begin position="89"/>
        <end position="109"/>
    </location>
</feature>
<evidence type="ECO:0000256" key="3">
    <source>
        <dbReference type="ARBA" id="ARBA00022692"/>
    </source>
</evidence>
<feature type="region of interest" description="Disordered" evidence="6">
    <location>
        <begin position="30"/>
        <end position="59"/>
    </location>
</feature>